<name>A0A502CL29_9SPHN</name>
<organism evidence="1 2">
    <name type="scientific">Sphingomonas oligophenolica</name>
    <dbReference type="NCBI Taxonomy" id="301154"/>
    <lineage>
        <taxon>Bacteria</taxon>
        <taxon>Pseudomonadati</taxon>
        <taxon>Pseudomonadota</taxon>
        <taxon>Alphaproteobacteria</taxon>
        <taxon>Sphingomonadales</taxon>
        <taxon>Sphingomonadaceae</taxon>
        <taxon>Sphingomonas</taxon>
    </lineage>
</organism>
<comment type="caution">
    <text evidence="1">The sequence shown here is derived from an EMBL/GenBank/DDBJ whole genome shotgun (WGS) entry which is preliminary data.</text>
</comment>
<accession>A0A502CL29</accession>
<evidence type="ECO:0000313" key="2">
    <source>
        <dbReference type="Proteomes" id="UP000318413"/>
    </source>
</evidence>
<dbReference type="Proteomes" id="UP000318413">
    <property type="component" value="Unassembled WGS sequence"/>
</dbReference>
<dbReference type="RefSeq" id="WP_140868608.1">
    <property type="nucleotide sequence ID" value="NZ_RCZK01000003.1"/>
</dbReference>
<dbReference type="AlphaFoldDB" id="A0A502CL29"/>
<reference evidence="1 2" key="1">
    <citation type="journal article" date="2019" name="Environ. Microbiol.">
        <title>Species interactions and distinct microbial communities in high Arctic permafrost affected cryosols are associated with the CH4 and CO2 gas fluxes.</title>
        <authorList>
            <person name="Altshuler I."/>
            <person name="Hamel J."/>
            <person name="Turney S."/>
            <person name="Magnuson E."/>
            <person name="Levesque R."/>
            <person name="Greer C."/>
            <person name="Whyte L.G."/>
        </authorList>
    </citation>
    <scope>NUCLEOTIDE SEQUENCE [LARGE SCALE GENOMIC DNA]</scope>
    <source>
        <strain evidence="1 2">S5.1</strain>
    </source>
</reference>
<dbReference type="OrthoDB" id="8478961at2"/>
<keyword evidence="2" id="KW-1185">Reference proteome</keyword>
<protein>
    <submittedName>
        <fullName evidence="1">Uncharacterized protein</fullName>
    </submittedName>
</protein>
<dbReference type="EMBL" id="RCZK01000003">
    <property type="protein sequence ID" value="TPG13533.1"/>
    <property type="molecule type" value="Genomic_DNA"/>
</dbReference>
<proteinExistence type="predicted"/>
<gene>
    <name evidence="1" type="ORF">EAH84_04855</name>
</gene>
<sequence length="224" mass="24306">MADTALERLIAAVGAHYDAPNPTPLLLSSFGQRNKPLLADLKAEFGSLMAAVRAAGEDNIRVVDATSGREAVAPASIATTLQQQIQTDTASQRRDANLFDCLPAAVKLAFCVRTEAGEQVAIDTVRPFRFTKVTTPELIRPTQRIIGEEYRRPGLTLRTASVTEREALWRNLISWAEATGIEPNTFQQGEATTALARLIAAQPADIIPRLIIPADIAQILLKHS</sequence>
<evidence type="ECO:0000313" key="1">
    <source>
        <dbReference type="EMBL" id="TPG13533.1"/>
    </source>
</evidence>